<gene>
    <name evidence="2" type="ORF">SAMN04244553_6706</name>
</gene>
<evidence type="ECO:0000256" key="1">
    <source>
        <dbReference type="SAM" id="MobiDB-lite"/>
    </source>
</evidence>
<proteinExistence type="predicted"/>
<protein>
    <submittedName>
        <fullName evidence="2">Uncharacterized protein</fullName>
    </submittedName>
</protein>
<accession>A0A285LZW1</accession>
<organism evidence="2 3">
    <name type="scientific">Nocardia amikacinitolerans</name>
    <dbReference type="NCBI Taxonomy" id="756689"/>
    <lineage>
        <taxon>Bacteria</taxon>
        <taxon>Bacillati</taxon>
        <taxon>Actinomycetota</taxon>
        <taxon>Actinomycetes</taxon>
        <taxon>Mycobacteriales</taxon>
        <taxon>Nocardiaceae</taxon>
        <taxon>Nocardia</taxon>
    </lineage>
</organism>
<dbReference type="EMBL" id="OBEG01000009">
    <property type="protein sequence ID" value="SNY89687.1"/>
    <property type="molecule type" value="Genomic_DNA"/>
</dbReference>
<name>A0A285LZW1_9NOCA</name>
<dbReference type="Proteomes" id="UP000219565">
    <property type="component" value="Unassembled WGS sequence"/>
</dbReference>
<feature type="region of interest" description="Disordered" evidence="1">
    <location>
        <begin position="38"/>
        <end position="63"/>
    </location>
</feature>
<keyword evidence="3" id="KW-1185">Reference proteome</keyword>
<evidence type="ECO:0000313" key="2">
    <source>
        <dbReference type="EMBL" id="SNY89687.1"/>
    </source>
</evidence>
<feature type="region of interest" description="Disordered" evidence="1">
    <location>
        <begin position="104"/>
        <end position="125"/>
    </location>
</feature>
<evidence type="ECO:0000313" key="3">
    <source>
        <dbReference type="Proteomes" id="UP000219565"/>
    </source>
</evidence>
<reference evidence="3" key="1">
    <citation type="submission" date="2017-09" db="EMBL/GenBank/DDBJ databases">
        <authorList>
            <person name="Varghese N."/>
            <person name="Submissions S."/>
        </authorList>
    </citation>
    <scope>NUCLEOTIDE SEQUENCE [LARGE SCALE GENOMIC DNA]</scope>
    <source>
        <strain evidence="3">DSM 45537</strain>
    </source>
</reference>
<dbReference type="AlphaFoldDB" id="A0A285LZW1"/>
<sequence length="125" mass="11995">MSSGTTTAAGVLAALEAAASTGLTAFTGPALAVEPAARRSVGATRAAGRPVRTGVALTGGGSATSEWLPTVVVFGHGDPSLGSAEVVQGPIKLNHVPSAGLGLDGARGAKAPQTTIGDPELGPLS</sequence>